<feature type="domain" description="HNH nuclease" evidence="1">
    <location>
        <begin position="138"/>
        <end position="191"/>
    </location>
</feature>
<sequence length="241" mass="26884">MTTLQRTRLEKAAADCGFDLSPQWEDDALRMRSNQFPETVLVRSLSDDEFEVLASNPVLLPREATKDKALTVFGWKSLYGVLDAANACARTLPNRVAQQFKTMTAELPKTTEAERLVVQRVGQNLFREALLEFWGGRCCVTGLAVPALLRASHIRPWAKCESDEQRLDVFNGLLLCPNLDAMFDDGWITFQDDGGMVMSQALNEHAQKALGIALPLCAQGMRPEHAPYLAFHRSNVFRAAT</sequence>
<keyword evidence="3" id="KW-1185">Reference proteome</keyword>
<proteinExistence type="predicted"/>
<dbReference type="OrthoDB" id="9811869at2"/>
<evidence type="ECO:0000313" key="3">
    <source>
        <dbReference type="Proteomes" id="UP000187012"/>
    </source>
</evidence>
<dbReference type="Pfam" id="PF13391">
    <property type="entry name" value="HNH_2"/>
    <property type="match status" value="1"/>
</dbReference>
<dbReference type="RefSeq" id="WP_159444581.1">
    <property type="nucleotide sequence ID" value="NZ_CYGX02000043.1"/>
</dbReference>
<accession>A0A1N7S835</accession>
<gene>
    <name evidence="2" type="ORF">BN2475_430019</name>
</gene>
<dbReference type="InterPro" id="IPR003615">
    <property type="entry name" value="HNH_nuc"/>
</dbReference>
<name>A0A1N7S835_9BURK</name>
<dbReference type="STRING" id="1247936.BN2475_430019"/>
<evidence type="ECO:0000313" key="2">
    <source>
        <dbReference type="EMBL" id="SIT43503.1"/>
    </source>
</evidence>
<reference evidence="2 3" key="1">
    <citation type="submission" date="2016-12" db="EMBL/GenBank/DDBJ databases">
        <authorList>
            <person name="Song W.-J."/>
            <person name="Kurnit D.M."/>
        </authorList>
    </citation>
    <scope>NUCLEOTIDE SEQUENCE [LARGE SCALE GENOMIC DNA]</scope>
    <source>
        <strain evidence="2 3">STM7296</strain>
    </source>
</reference>
<organism evidence="2 3">
    <name type="scientific">Paraburkholderia ribeironis</name>
    <dbReference type="NCBI Taxonomy" id="1247936"/>
    <lineage>
        <taxon>Bacteria</taxon>
        <taxon>Pseudomonadati</taxon>
        <taxon>Pseudomonadota</taxon>
        <taxon>Betaproteobacteria</taxon>
        <taxon>Burkholderiales</taxon>
        <taxon>Burkholderiaceae</taxon>
        <taxon>Paraburkholderia</taxon>
    </lineage>
</organism>
<dbReference type="AlphaFoldDB" id="A0A1N7S835"/>
<dbReference type="Proteomes" id="UP000187012">
    <property type="component" value="Unassembled WGS sequence"/>
</dbReference>
<dbReference type="EMBL" id="CYGX02000043">
    <property type="protein sequence ID" value="SIT43503.1"/>
    <property type="molecule type" value="Genomic_DNA"/>
</dbReference>
<evidence type="ECO:0000259" key="1">
    <source>
        <dbReference type="Pfam" id="PF13391"/>
    </source>
</evidence>
<protein>
    <recommendedName>
        <fullName evidence="1">HNH nuclease domain-containing protein</fullName>
    </recommendedName>
</protein>